<evidence type="ECO:0000313" key="12">
    <source>
        <dbReference type="Proteomes" id="UP000030940"/>
    </source>
</evidence>
<evidence type="ECO:0000256" key="2">
    <source>
        <dbReference type="ARBA" id="ARBA00002824"/>
    </source>
</evidence>
<evidence type="ECO:0000256" key="6">
    <source>
        <dbReference type="ARBA" id="ARBA00022679"/>
    </source>
</evidence>
<comment type="cofactor">
    <cofactor evidence="1 9">
        <name>pyridoxal 5'-phosphate</name>
        <dbReference type="ChEBI" id="CHEBI:597326"/>
    </cofactor>
</comment>
<reference evidence="11 12" key="1">
    <citation type="journal article" date="2015" name="Genome Announc.">
        <title>Genome Sequence of Borrelia chilensis VA1, a South American Member of the Lyme Borreliosis Group.</title>
        <authorList>
            <person name="Huang W."/>
            <person name="Ojaimi C."/>
            <person name="Fallon J.T."/>
            <person name="Travisany D."/>
            <person name="Maass A."/>
            <person name="Ivanova L."/>
            <person name="Tomova A."/>
            <person name="Gonzalez-Acuna D."/>
            <person name="Godfrey H.P."/>
            <person name="Cabello F.C."/>
        </authorList>
    </citation>
    <scope>NUCLEOTIDE SEQUENCE [LARGE SCALE GENOMIC DNA]</scope>
    <source>
        <strain evidence="11 12">VA1</strain>
    </source>
</reference>
<comment type="similarity">
    <text evidence="3">Belongs to the class-V pyridoxal-phosphate-dependent aminotransferase family. Csd subfamily.</text>
</comment>
<dbReference type="AlphaFoldDB" id="A0A0A7UUF4"/>
<protein>
    <recommendedName>
        <fullName evidence="5">Probable cysteine desulfurase</fullName>
        <ecNumber evidence="4">2.8.1.7</ecNumber>
    </recommendedName>
</protein>
<evidence type="ECO:0000256" key="3">
    <source>
        <dbReference type="ARBA" id="ARBA00010447"/>
    </source>
</evidence>
<evidence type="ECO:0000256" key="8">
    <source>
        <dbReference type="ARBA" id="ARBA00050776"/>
    </source>
</evidence>
<evidence type="ECO:0000313" key="11">
    <source>
        <dbReference type="EMBL" id="AJA89931.1"/>
    </source>
</evidence>
<dbReference type="GO" id="GO:0006534">
    <property type="term" value="P:cysteine metabolic process"/>
    <property type="evidence" value="ECO:0007669"/>
    <property type="project" value="InterPro"/>
</dbReference>
<dbReference type="PROSITE" id="PS00595">
    <property type="entry name" value="AA_TRANSFER_CLASS_5"/>
    <property type="match status" value="1"/>
</dbReference>
<comment type="catalytic activity">
    <reaction evidence="8">
        <text>(sulfur carrier)-H + L-cysteine = (sulfur carrier)-SH + L-alanine</text>
        <dbReference type="Rhea" id="RHEA:43892"/>
        <dbReference type="Rhea" id="RHEA-COMP:14737"/>
        <dbReference type="Rhea" id="RHEA-COMP:14739"/>
        <dbReference type="ChEBI" id="CHEBI:29917"/>
        <dbReference type="ChEBI" id="CHEBI:35235"/>
        <dbReference type="ChEBI" id="CHEBI:57972"/>
        <dbReference type="ChEBI" id="CHEBI:64428"/>
        <dbReference type="EC" id="2.8.1.7"/>
    </reaction>
</comment>
<keyword evidence="7" id="KW-0663">Pyridoxal phosphate</keyword>
<dbReference type="Gene3D" id="3.90.1150.10">
    <property type="entry name" value="Aspartate Aminotransferase, domain 1"/>
    <property type="match status" value="1"/>
</dbReference>
<dbReference type="InterPro" id="IPR015424">
    <property type="entry name" value="PyrdxlP-dep_Trfase"/>
</dbReference>
<dbReference type="Proteomes" id="UP000030940">
    <property type="component" value="Chromosome"/>
</dbReference>
<dbReference type="EMBL" id="CP009910">
    <property type="protein sequence ID" value="AJA89931.1"/>
    <property type="molecule type" value="Genomic_DNA"/>
</dbReference>
<dbReference type="KEGG" id="bchi:OY14_00405"/>
<dbReference type="InterPro" id="IPR020578">
    <property type="entry name" value="Aminotrans_V_PyrdxlP_BS"/>
</dbReference>
<proteinExistence type="inferred from homology"/>
<evidence type="ECO:0000259" key="10">
    <source>
        <dbReference type="Pfam" id="PF00266"/>
    </source>
</evidence>
<evidence type="ECO:0000256" key="7">
    <source>
        <dbReference type="ARBA" id="ARBA00022898"/>
    </source>
</evidence>
<dbReference type="GO" id="GO:0031071">
    <property type="term" value="F:cysteine desulfurase activity"/>
    <property type="evidence" value="ECO:0007669"/>
    <property type="project" value="UniProtKB-EC"/>
</dbReference>
<name>A0A0A7UUF4_9SPIR</name>
<evidence type="ECO:0000256" key="4">
    <source>
        <dbReference type="ARBA" id="ARBA00012239"/>
    </source>
</evidence>
<comment type="function">
    <text evidence="2">Catalyzes the removal of elemental sulfur and selenium atoms from L-cysteine, L-cystine, L-selenocysteine, and L-selenocystine to produce L-alanine.</text>
</comment>
<organism evidence="11 12">
    <name type="scientific">Borreliella chilensis</name>
    <dbReference type="NCBI Taxonomy" id="1245910"/>
    <lineage>
        <taxon>Bacteria</taxon>
        <taxon>Pseudomonadati</taxon>
        <taxon>Spirochaetota</taxon>
        <taxon>Spirochaetia</taxon>
        <taxon>Spirochaetales</taxon>
        <taxon>Borreliaceae</taxon>
        <taxon>Borreliella</taxon>
    </lineage>
</organism>
<dbReference type="InterPro" id="IPR010970">
    <property type="entry name" value="Cys_dSase_SufS"/>
</dbReference>
<sequence>MNFKQIKSNAEKVALLRKDFPILNKLLDNKHIIYFDNAATSQKPKTVIYSGVEYYENYNSNVHRSGHKFAIQASIKIEKTRELVKNFINSESSKNIIFNSGTTDGINTIANSFFYSKYFKKKDEIILTALEHNSNLLPWANLAKLANLTIKIAKFNEMGIINPEEIEKLITEKTKLISISGINNTLGTINDLESIGKIAKKYNISLFIDAAQMAPHIKIDVKKIGCDFLVFSGHKMLAPTGIGILYISNNMIEKLNSSKLGGNTVEKIYIENKKIEFKSLDAPNKFESGTPNIAGIIGLGEAIKYINNISMDFILEHDQQLIEYGIKKLQELDEVEFLLNKNLKRNSIISFTVKNIHSHDIETCLDTMGIATRAGKTCSYVAFFPENLNKNHLLRISFYFYNTQEEIDIFISGLKKVIKELS</sequence>
<dbReference type="InterPro" id="IPR015421">
    <property type="entry name" value="PyrdxlP-dep_Trfase_major"/>
</dbReference>
<dbReference type="InterPro" id="IPR016454">
    <property type="entry name" value="Cysteine_dSase"/>
</dbReference>
<dbReference type="CDD" id="cd06453">
    <property type="entry name" value="SufS_like"/>
    <property type="match status" value="1"/>
</dbReference>
<dbReference type="SUPFAM" id="SSF53383">
    <property type="entry name" value="PLP-dependent transferases"/>
    <property type="match status" value="1"/>
</dbReference>
<dbReference type="PANTHER" id="PTHR43586:SF8">
    <property type="entry name" value="CYSTEINE DESULFURASE 1, CHLOROPLASTIC"/>
    <property type="match status" value="1"/>
</dbReference>
<evidence type="ECO:0000256" key="5">
    <source>
        <dbReference type="ARBA" id="ARBA00021850"/>
    </source>
</evidence>
<evidence type="ECO:0000256" key="1">
    <source>
        <dbReference type="ARBA" id="ARBA00001933"/>
    </source>
</evidence>
<keyword evidence="12" id="KW-1185">Reference proteome</keyword>
<dbReference type="HOGENOM" id="CLU_003433_2_5_12"/>
<dbReference type="EC" id="2.8.1.7" evidence="4"/>
<dbReference type="GO" id="GO:0030170">
    <property type="term" value="F:pyridoxal phosphate binding"/>
    <property type="evidence" value="ECO:0007669"/>
    <property type="project" value="InterPro"/>
</dbReference>
<accession>A0A0A7UUF4</accession>
<dbReference type="InterPro" id="IPR000192">
    <property type="entry name" value="Aminotrans_V_dom"/>
</dbReference>
<gene>
    <name evidence="11" type="ORF">OY14_00405</name>
</gene>
<dbReference type="STRING" id="1245910.OY14_00405"/>
<dbReference type="InterPro" id="IPR015422">
    <property type="entry name" value="PyrdxlP-dep_Trfase_small"/>
</dbReference>
<dbReference type="PIRSF" id="PIRSF005572">
    <property type="entry name" value="NifS"/>
    <property type="match status" value="1"/>
</dbReference>
<dbReference type="Pfam" id="PF00266">
    <property type="entry name" value="Aminotran_5"/>
    <property type="match status" value="1"/>
</dbReference>
<evidence type="ECO:0000256" key="9">
    <source>
        <dbReference type="RuleBase" id="RU004504"/>
    </source>
</evidence>
<dbReference type="PANTHER" id="PTHR43586">
    <property type="entry name" value="CYSTEINE DESULFURASE"/>
    <property type="match status" value="1"/>
</dbReference>
<keyword evidence="6" id="KW-0808">Transferase</keyword>
<dbReference type="Gene3D" id="3.40.640.10">
    <property type="entry name" value="Type I PLP-dependent aspartate aminotransferase-like (Major domain)"/>
    <property type="match status" value="1"/>
</dbReference>
<feature type="domain" description="Aminotransferase class V" evidence="10">
    <location>
        <begin position="33"/>
        <end position="410"/>
    </location>
</feature>